<dbReference type="RefSeq" id="XP_064711310.1">
    <property type="nucleotide sequence ID" value="XM_064848686.1"/>
</dbReference>
<evidence type="ECO:0000313" key="10">
    <source>
        <dbReference type="Proteomes" id="UP001358417"/>
    </source>
</evidence>
<evidence type="ECO:0000256" key="5">
    <source>
        <dbReference type="ARBA" id="ARBA00023163"/>
    </source>
</evidence>
<proteinExistence type="predicted"/>
<dbReference type="SMART" id="SM00066">
    <property type="entry name" value="GAL4"/>
    <property type="match status" value="1"/>
</dbReference>
<gene>
    <name evidence="9" type="ORF">LTR84_005114</name>
</gene>
<sequence>MGEPGSSSAPTRVRAGKACQRCSQRKVKCDGAIHGLPCSRCRSDGVQDCKLNSSRRGCYQRKGRPIPSSSRAKQSLDAASIQNDISEQGAFSDNNFAGTSGDNQEAMPVSYQGLALPVPEPAPPTETPDGLVSPSSLEGDNEFSAIERQAEASGSVVNVNTTTSQSLHAVFEDFLRQQGISDDEVADKLGFVLLSQSSPLSFALQEIQNKRLQSNTAVAPREQTADMVGNVSRQDHHPSHVAPKAISYLQSIGAFDLPEPPILEAFIQAFMTRFYPLYSIVDSDEIQTLYREQKLPWILLNAICLIGATFCDADIIHQSSFKKRSSARRIFYNKSKALFDFGYETNKIILLQSVLMLTFWGPHMKTYWNPSSWIDFATNIAASLGIHRSSSLTQYGSKYQRLLRRVWWTVLARDASCATLLGRPFRIRISQCDTDPLTLDDFTGPSGAVGGQEQHALYQIHNSRLSLILRQVSEWQSNGGLNREKQDDLHTLLQNWHHELPAAIDWARQPDQKNIFANSLKVVYHHHVILLYLESPTQVTSSINYQRHATASLSDVVVSAAQTISSSALSLMVNHSVSSMSPEIFTGFFIAGVVFYRQTQEKDSPLVQLQRSALDNCQMILNEARENCDAAQWMMRVFEFLLSGPNESRGNEILPPELNGAPPLAAARGLEDNADGLSGVVDSRFEFQDPNMLMMDWDYPFQENSGGPANDFFFMPDWYAPAVGITAESQFYSHI</sequence>
<dbReference type="Proteomes" id="UP001358417">
    <property type="component" value="Unassembled WGS sequence"/>
</dbReference>
<dbReference type="AlphaFoldDB" id="A0AAV9NPH6"/>
<dbReference type="PANTHER" id="PTHR47171">
    <property type="entry name" value="FARA-RELATED"/>
    <property type="match status" value="1"/>
</dbReference>
<evidence type="ECO:0000256" key="6">
    <source>
        <dbReference type="ARBA" id="ARBA00023242"/>
    </source>
</evidence>
<dbReference type="CDD" id="cd12148">
    <property type="entry name" value="fungal_TF_MHR"/>
    <property type="match status" value="1"/>
</dbReference>
<evidence type="ECO:0000313" key="9">
    <source>
        <dbReference type="EMBL" id="KAK5063038.1"/>
    </source>
</evidence>
<evidence type="ECO:0000256" key="3">
    <source>
        <dbReference type="ARBA" id="ARBA00023015"/>
    </source>
</evidence>
<feature type="region of interest" description="Disordered" evidence="7">
    <location>
        <begin position="114"/>
        <end position="138"/>
    </location>
</feature>
<dbReference type="PROSITE" id="PS50048">
    <property type="entry name" value="ZN2_CY6_FUNGAL_2"/>
    <property type="match status" value="1"/>
</dbReference>
<dbReference type="EMBL" id="JAVRRD010000002">
    <property type="protein sequence ID" value="KAK5063038.1"/>
    <property type="molecule type" value="Genomic_DNA"/>
</dbReference>
<evidence type="ECO:0000259" key="8">
    <source>
        <dbReference type="PROSITE" id="PS50048"/>
    </source>
</evidence>
<keyword evidence="3" id="KW-0805">Transcription regulation</keyword>
<keyword evidence="6" id="KW-0539">Nucleus</keyword>
<evidence type="ECO:0000256" key="7">
    <source>
        <dbReference type="SAM" id="MobiDB-lite"/>
    </source>
</evidence>
<keyword evidence="1" id="KW-0479">Metal-binding</keyword>
<keyword evidence="4" id="KW-0238">DNA-binding</keyword>
<dbReference type="Pfam" id="PF04082">
    <property type="entry name" value="Fungal_trans"/>
    <property type="match status" value="1"/>
</dbReference>
<dbReference type="InterPro" id="IPR052073">
    <property type="entry name" value="Amide_Lactam_Regulators"/>
</dbReference>
<name>A0AAV9NPH6_9EURO</name>
<evidence type="ECO:0000256" key="1">
    <source>
        <dbReference type="ARBA" id="ARBA00022723"/>
    </source>
</evidence>
<dbReference type="GO" id="GO:0003677">
    <property type="term" value="F:DNA binding"/>
    <property type="evidence" value="ECO:0007669"/>
    <property type="project" value="UniProtKB-KW"/>
</dbReference>
<dbReference type="GeneID" id="89973292"/>
<dbReference type="Gene3D" id="4.10.240.10">
    <property type="entry name" value="Zn(2)-C6 fungal-type DNA-binding domain"/>
    <property type="match status" value="1"/>
</dbReference>
<dbReference type="InterPro" id="IPR036864">
    <property type="entry name" value="Zn2-C6_fun-type_DNA-bd_sf"/>
</dbReference>
<dbReference type="InterPro" id="IPR007219">
    <property type="entry name" value="XnlR_reg_dom"/>
</dbReference>
<dbReference type="PROSITE" id="PS00463">
    <property type="entry name" value="ZN2_CY6_FUNGAL_1"/>
    <property type="match status" value="1"/>
</dbReference>
<reference evidence="9 10" key="1">
    <citation type="submission" date="2023-08" db="EMBL/GenBank/DDBJ databases">
        <title>Black Yeasts Isolated from many extreme environments.</title>
        <authorList>
            <person name="Coleine C."/>
            <person name="Stajich J.E."/>
            <person name="Selbmann L."/>
        </authorList>
    </citation>
    <scope>NUCLEOTIDE SEQUENCE [LARGE SCALE GENOMIC DNA]</scope>
    <source>
        <strain evidence="9 10">CCFEE 5792</strain>
    </source>
</reference>
<accession>A0AAV9NPH6</accession>
<dbReference type="PANTHER" id="PTHR47171:SF1">
    <property type="entry name" value="ZN(II)2CYS6 TRANSCRIPTION FACTOR (EUROFUNG)"/>
    <property type="match status" value="1"/>
</dbReference>
<keyword evidence="10" id="KW-1185">Reference proteome</keyword>
<dbReference type="Pfam" id="PF00172">
    <property type="entry name" value="Zn_clus"/>
    <property type="match status" value="1"/>
</dbReference>
<dbReference type="GO" id="GO:0000981">
    <property type="term" value="F:DNA-binding transcription factor activity, RNA polymerase II-specific"/>
    <property type="evidence" value="ECO:0007669"/>
    <property type="project" value="InterPro"/>
</dbReference>
<organism evidence="9 10">
    <name type="scientific">Exophiala bonariae</name>
    <dbReference type="NCBI Taxonomy" id="1690606"/>
    <lineage>
        <taxon>Eukaryota</taxon>
        <taxon>Fungi</taxon>
        <taxon>Dikarya</taxon>
        <taxon>Ascomycota</taxon>
        <taxon>Pezizomycotina</taxon>
        <taxon>Eurotiomycetes</taxon>
        <taxon>Chaetothyriomycetidae</taxon>
        <taxon>Chaetothyriales</taxon>
        <taxon>Herpotrichiellaceae</taxon>
        <taxon>Exophiala</taxon>
    </lineage>
</organism>
<dbReference type="SUPFAM" id="SSF57701">
    <property type="entry name" value="Zn2/Cys6 DNA-binding domain"/>
    <property type="match status" value="1"/>
</dbReference>
<dbReference type="GO" id="GO:0006351">
    <property type="term" value="P:DNA-templated transcription"/>
    <property type="evidence" value="ECO:0007669"/>
    <property type="project" value="InterPro"/>
</dbReference>
<comment type="caution">
    <text evidence="9">The sequence shown here is derived from an EMBL/GenBank/DDBJ whole genome shotgun (WGS) entry which is preliminary data.</text>
</comment>
<evidence type="ECO:0000256" key="4">
    <source>
        <dbReference type="ARBA" id="ARBA00023125"/>
    </source>
</evidence>
<dbReference type="InterPro" id="IPR001138">
    <property type="entry name" value="Zn2Cys6_DnaBD"/>
</dbReference>
<dbReference type="CDD" id="cd00067">
    <property type="entry name" value="GAL4"/>
    <property type="match status" value="1"/>
</dbReference>
<keyword evidence="2" id="KW-0862">Zinc</keyword>
<feature type="region of interest" description="Disordered" evidence="7">
    <location>
        <begin position="57"/>
        <end position="78"/>
    </location>
</feature>
<dbReference type="SMART" id="SM00906">
    <property type="entry name" value="Fungal_trans"/>
    <property type="match status" value="1"/>
</dbReference>
<protein>
    <recommendedName>
        <fullName evidence="8">Zn(2)-C6 fungal-type domain-containing protein</fullName>
    </recommendedName>
</protein>
<feature type="domain" description="Zn(2)-C6 fungal-type" evidence="8">
    <location>
        <begin position="18"/>
        <end position="51"/>
    </location>
</feature>
<dbReference type="GO" id="GO:0008270">
    <property type="term" value="F:zinc ion binding"/>
    <property type="evidence" value="ECO:0007669"/>
    <property type="project" value="InterPro"/>
</dbReference>
<evidence type="ECO:0000256" key="2">
    <source>
        <dbReference type="ARBA" id="ARBA00022833"/>
    </source>
</evidence>
<keyword evidence="5" id="KW-0804">Transcription</keyword>